<dbReference type="InterPro" id="IPR007345">
    <property type="entry name" value="Polysacch_pyruvyl_Trfase"/>
</dbReference>
<proteinExistence type="predicted"/>
<dbReference type="EC" id="2.4.-.-" evidence="2"/>
<dbReference type="EMBL" id="CP134494">
    <property type="protein sequence ID" value="WNF25099.1"/>
    <property type="molecule type" value="Genomic_DNA"/>
</dbReference>
<accession>A0ABY9VMB4</accession>
<keyword evidence="3" id="KW-1185">Reference proteome</keyword>
<evidence type="ECO:0000313" key="3">
    <source>
        <dbReference type="Proteomes" id="UP001303324"/>
    </source>
</evidence>
<protein>
    <submittedName>
        <fullName evidence="2">Polysaccharide pyruvyl transferase family protein</fullName>
        <ecNumber evidence="2">2.4.-.-</ecNumber>
    </submittedName>
</protein>
<dbReference type="Pfam" id="PF04230">
    <property type="entry name" value="PS_pyruv_trans"/>
    <property type="match status" value="1"/>
</dbReference>
<gene>
    <name evidence="2" type="ORF">RH061_01965</name>
</gene>
<keyword evidence="2" id="KW-0808">Transferase</keyword>
<dbReference type="GO" id="GO:0016757">
    <property type="term" value="F:glycosyltransferase activity"/>
    <property type="evidence" value="ECO:0007669"/>
    <property type="project" value="UniProtKB-KW"/>
</dbReference>
<keyword evidence="2" id="KW-0328">Glycosyltransferase</keyword>
<reference evidence="2 3" key="1">
    <citation type="submission" date="2023-09" db="EMBL/GenBank/DDBJ databases">
        <title>Microbial mechanism of fulvic acid promoting antimony reduction mineralization in rice fields.</title>
        <authorList>
            <person name="Chen G."/>
            <person name="Lan J."/>
        </authorList>
    </citation>
    <scope>NUCLEOTIDE SEQUENCE [LARGE SCALE GENOMIC DNA]</scope>
    <source>
        <strain evidence="2 3">PS1</strain>
    </source>
</reference>
<evidence type="ECO:0000313" key="2">
    <source>
        <dbReference type="EMBL" id="WNF25099.1"/>
    </source>
</evidence>
<dbReference type="PANTHER" id="PTHR36836">
    <property type="entry name" value="COLANIC ACID BIOSYNTHESIS PROTEIN WCAK"/>
    <property type="match status" value="1"/>
</dbReference>
<dbReference type="Proteomes" id="UP001303324">
    <property type="component" value="Chromosome"/>
</dbReference>
<feature type="domain" description="Polysaccharide pyruvyl transferase" evidence="1">
    <location>
        <begin position="33"/>
        <end position="313"/>
    </location>
</feature>
<dbReference type="PANTHER" id="PTHR36836:SF1">
    <property type="entry name" value="COLANIC ACID BIOSYNTHESIS PROTEIN WCAK"/>
    <property type="match status" value="1"/>
</dbReference>
<evidence type="ECO:0000259" key="1">
    <source>
        <dbReference type="Pfam" id="PF04230"/>
    </source>
</evidence>
<sequence>MLNKQFFNDYFGEKKEEKEKKKILYIGWIGHKNLGDDLMWELFSEYFEEKFGKQDWELHGTLRKPAKEFDLDTFDLIVLGGGSIICKDHIPFLHRAVEKGKKVMIWGSGIDLINKKDVPLLEAGKKINVQDYYSINLQEKLNEVIEQAEFFGVRGPLTYEIIKQMGANEKKVMISGDPAFLLTSRSNIDKEAKEAILPFKGNKIIGVNWGTSYNYLYGGNEGAVENQLAEALKALIQKGYKVYLYTVWDQDIPSVKQLYKKINDQQNVIIDTNLHDKNFLIDLLSHFHFTINFKLHANYLSLGAETPPIPLAYRFKVIDFAQSIDLDRFIISTDSKTIKDEILKHESTINLERESIVEKMKNKKAEYMNLISEPFTKNLYFNDVEKG</sequence>
<name>A0ABY9VMB4_9BACI</name>
<organism evidence="2 3">
    <name type="scientific">Mesobacillus jeotgali</name>
    <dbReference type="NCBI Taxonomy" id="129985"/>
    <lineage>
        <taxon>Bacteria</taxon>
        <taxon>Bacillati</taxon>
        <taxon>Bacillota</taxon>
        <taxon>Bacilli</taxon>
        <taxon>Bacillales</taxon>
        <taxon>Bacillaceae</taxon>
        <taxon>Mesobacillus</taxon>
    </lineage>
</organism>